<reference evidence="1 2" key="1">
    <citation type="submission" date="2019-03" db="EMBL/GenBank/DDBJ databases">
        <title>Genomic Encyclopedia of Type Strains, Phase III (KMG-III): the genomes of soil and plant-associated and newly described type strains.</title>
        <authorList>
            <person name="Whitman W."/>
        </authorList>
    </citation>
    <scope>NUCLEOTIDE SEQUENCE [LARGE SCALE GENOMIC DNA]</scope>
    <source>
        <strain evidence="1 2">VKM Ac-2527</strain>
    </source>
</reference>
<evidence type="ECO:0000313" key="1">
    <source>
        <dbReference type="EMBL" id="TDO51800.1"/>
    </source>
</evidence>
<evidence type="ECO:0000313" key="2">
    <source>
        <dbReference type="Proteomes" id="UP000295388"/>
    </source>
</evidence>
<proteinExistence type="predicted"/>
<name>A0A4R6KNV5_9ACTN</name>
<dbReference type="EMBL" id="SNWQ01000003">
    <property type="protein sequence ID" value="TDO51800.1"/>
    <property type="molecule type" value="Genomic_DNA"/>
</dbReference>
<sequence>MPAESAGLVALVMLCAFASLGASGGFATRTPCAIASLGGGGCAP</sequence>
<accession>A0A4R6KNV5</accession>
<dbReference type="AlphaFoldDB" id="A0A4R6KNV5"/>
<comment type="caution">
    <text evidence="1">The sequence shown here is derived from an EMBL/GenBank/DDBJ whole genome shotgun (WGS) entry which is preliminary data.</text>
</comment>
<organism evidence="1 2">
    <name type="scientific">Kribbella caucasensis</name>
    <dbReference type="NCBI Taxonomy" id="2512215"/>
    <lineage>
        <taxon>Bacteria</taxon>
        <taxon>Bacillati</taxon>
        <taxon>Actinomycetota</taxon>
        <taxon>Actinomycetes</taxon>
        <taxon>Propionibacteriales</taxon>
        <taxon>Kribbellaceae</taxon>
        <taxon>Kribbella</taxon>
    </lineage>
</organism>
<keyword evidence="2" id="KW-1185">Reference proteome</keyword>
<protein>
    <submittedName>
        <fullName evidence="1">Uncharacterized protein</fullName>
    </submittedName>
</protein>
<gene>
    <name evidence="1" type="ORF">EV643_103539</name>
</gene>
<feature type="non-terminal residue" evidence="1">
    <location>
        <position position="44"/>
    </location>
</feature>
<dbReference type="Proteomes" id="UP000295388">
    <property type="component" value="Unassembled WGS sequence"/>
</dbReference>